<accession>A0A6P1TU43</accession>
<dbReference type="AlphaFoldDB" id="A0A6P1TU43"/>
<reference evidence="1 2" key="1">
    <citation type="submission" date="2020-01" db="EMBL/GenBank/DDBJ databases">
        <title>Genome analysis of Anaerocolumna sp. CBA3638.</title>
        <authorList>
            <person name="Kim J."/>
            <person name="Roh S.W."/>
        </authorList>
    </citation>
    <scope>NUCLEOTIDE SEQUENCE [LARGE SCALE GENOMIC DNA]</scope>
    <source>
        <strain evidence="1 2">CBA3638</strain>
    </source>
</reference>
<sequence>MFGLPKSTEINKPLPKKAVFDKFKLNANDRKLFDDQISRLAIVSEISPQTVSIAASEDVPAIYIILVTLKVADCDKKNIALLSKLIDQRMLFALQYEDSMRFAVYRAERVLMSDSKRLNDWELNLRGLGLGAVWENIIADFAGINLTGAKGLDESIIANERKEKLTKQIATLEKKAMDERQPRFKWELVQQIKKLKSELEGLQ</sequence>
<protein>
    <submittedName>
        <fullName evidence="1">DUF4391 domain-containing protein</fullName>
    </submittedName>
</protein>
<dbReference type="InterPro" id="IPR025503">
    <property type="entry name" value="DUF4391"/>
</dbReference>
<organism evidence="1 2">
    <name type="scientific">Anaerocolumna sedimenticola</name>
    <dbReference type="NCBI Taxonomy" id="2696063"/>
    <lineage>
        <taxon>Bacteria</taxon>
        <taxon>Bacillati</taxon>
        <taxon>Bacillota</taxon>
        <taxon>Clostridia</taxon>
        <taxon>Lachnospirales</taxon>
        <taxon>Lachnospiraceae</taxon>
        <taxon>Anaerocolumna</taxon>
    </lineage>
</organism>
<evidence type="ECO:0000313" key="2">
    <source>
        <dbReference type="Proteomes" id="UP000464314"/>
    </source>
</evidence>
<dbReference type="KEGG" id="anr:Ana3638_12375"/>
<name>A0A6P1TU43_9FIRM</name>
<dbReference type="EMBL" id="CP048000">
    <property type="protein sequence ID" value="QHQ63729.1"/>
    <property type="molecule type" value="Genomic_DNA"/>
</dbReference>
<proteinExistence type="predicted"/>
<dbReference type="Pfam" id="PF14335">
    <property type="entry name" value="DUF4391"/>
    <property type="match status" value="1"/>
</dbReference>
<evidence type="ECO:0000313" key="1">
    <source>
        <dbReference type="EMBL" id="QHQ63729.1"/>
    </source>
</evidence>
<dbReference type="Proteomes" id="UP000464314">
    <property type="component" value="Chromosome"/>
</dbReference>
<keyword evidence="2" id="KW-1185">Reference proteome</keyword>
<gene>
    <name evidence="1" type="ORF">Ana3638_12375</name>
</gene>
<dbReference type="RefSeq" id="WP_161840537.1">
    <property type="nucleotide sequence ID" value="NZ_CP048000.1"/>
</dbReference>